<proteinExistence type="predicted"/>
<dbReference type="EMBL" id="JAFNEN010000046">
    <property type="protein sequence ID" value="KAG8197970.1"/>
    <property type="molecule type" value="Genomic_DNA"/>
</dbReference>
<dbReference type="Proteomes" id="UP000827092">
    <property type="component" value="Unassembled WGS sequence"/>
</dbReference>
<accession>A0AAV6VMP4</accession>
<comment type="caution">
    <text evidence="1">The sequence shown here is derived from an EMBL/GenBank/DDBJ whole genome shotgun (WGS) entry which is preliminary data.</text>
</comment>
<evidence type="ECO:0000313" key="1">
    <source>
        <dbReference type="EMBL" id="KAG8197970.1"/>
    </source>
</evidence>
<keyword evidence="2" id="KW-1185">Reference proteome</keyword>
<sequence length="112" mass="12640">MRKNRLALLISMSLNFNSTTKLNVKTIRIAFKGNLDFAAVELQLFFQAFNRAPLNGVHPSVMKLKLSVSEINFPETSETGAFVHRSMLSKDQLRTGFRSIVGAAKRVVNKWK</sequence>
<gene>
    <name evidence="1" type="ORF">JTE90_029365</name>
</gene>
<name>A0AAV6VMP4_9ARAC</name>
<reference evidence="1 2" key="1">
    <citation type="journal article" date="2022" name="Nat. Ecol. Evol.">
        <title>A masculinizing supergene underlies an exaggerated male reproductive morph in a spider.</title>
        <authorList>
            <person name="Hendrickx F."/>
            <person name="De Corte Z."/>
            <person name="Sonet G."/>
            <person name="Van Belleghem S.M."/>
            <person name="Kostlbacher S."/>
            <person name="Vangestel C."/>
        </authorList>
    </citation>
    <scope>NUCLEOTIDE SEQUENCE [LARGE SCALE GENOMIC DNA]</scope>
    <source>
        <strain evidence="1">W744_W776</strain>
    </source>
</reference>
<dbReference type="AlphaFoldDB" id="A0AAV6VMP4"/>
<protein>
    <submittedName>
        <fullName evidence="1">Uncharacterized protein</fullName>
    </submittedName>
</protein>
<organism evidence="1 2">
    <name type="scientific">Oedothorax gibbosus</name>
    <dbReference type="NCBI Taxonomy" id="931172"/>
    <lineage>
        <taxon>Eukaryota</taxon>
        <taxon>Metazoa</taxon>
        <taxon>Ecdysozoa</taxon>
        <taxon>Arthropoda</taxon>
        <taxon>Chelicerata</taxon>
        <taxon>Arachnida</taxon>
        <taxon>Araneae</taxon>
        <taxon>Araneomorphae</taxon>
        <taxon>Entelegynae</taxon>
        <taxon>Araneoidea</taxon>
        <taxon>Linyphiidae</taxon>
        <taxon>Erigoninae</taxon>
        <taxon>Oedothorax</taxon>
    </lineage>
</organism>
<evidence type="ECO:0000313" key="2">
    <source>
        <dbReference type="Proteomes" id="UP000827092"/>
    </source>
</evidence>